<name>A0A0D2I386_9EURO</name>
<sequence>MATTTGNPSFLSSSRAESGPASSPSVSTPNSNTISLSPPSASDGTSLSKTSNAGTTHSSSSSVSSSVVSNLSAGPTDKTDTSISSHTSGSGTFSSSITSSSDGTSIAATSISSISNAAAPAETSSPSTSPGNGPSNEGLSTGAKAGIGVGVVVFVALIGITAFFFLRRRSRQSRQLHSNRPFHEHQQALNRPEGNYNGGLSEKALPVAVAPYENSPSYSGNEVLLPQQADDATVKAKFSTVYELIELHIENFYQEKSPMIPPAIEGALSRYDTSVLRSPLVHCLEESPRSTTILKHVLSYEISMAAISPGSGNSERSLLPLQLLTAVRDVEREHNQEDEPMSPGHTVSHAPSQAYMRLKHLAATYRSSPWTSNASADSARHFSHVFSLWADPQFEESRRVQHLTEVMESAAKFGVWLFSHPEQFEIRWGDGWADIANSASKETGTHSLVTVPALVKVTGQGGRKLMKEDQKVLSNVVYRRI</sequence>
<feature type="transmembrane region" description="Helical" evidence="6">
    <location>
        <begin position="145"/>
        <end position="166"/>
    </location>
</feature>
<evidence type="ECO:0000256" key="4">
    <source>
        <dbReference type="ARBA" id="ARBA00023136"/>
    </source>
</evidence>
<dbReference type="InterPro" id="IPR051694">
    <property type="entry name" value="Immunoregulatory_rcpt-like"/>
</dbReference>
<gene>
    <name evidence="7" type="ORF">Z518_10378</name>
</gene>
<protein>
    <submittedName>
        <fullName evidence="7">Uncharacterized protein</fullName>
    </submittedName>
</protein>
<keyword evidence="8" id="KW-1185">Reference proteome</keyword>
<evidence type="ECO:0000256" key="5">
    <source>
        <dbReference type="SAM" id="MobiDB-lite"/>
    </source>
</evidence>
<evidence type="ECO:0000313" key="7">
    <source>
        <dbReference type="EMBL" id="KIX00239.1"/>
    </source>
</evidence>
<organism evidence="7 8">
    <name type="scientific">Rhinocladiella mackenziei CBS 650.93</name>
    <dbReference type="NCBI Taxonomy" id="1442369"/>
    <lineage>
        <taxon>Eukaryota</taxon>
        <taxon>Fungi</taxon>
        <taxon>Dikarya</taxon>
        <taxon>Ascomycota</taxon>
        <taxon>Pezizomycotina</taxon>
        <taxon>Eurotiomycetes</taxon>
        <taxon>Chaetothyriomycetidae</taxon>
        <taxon>Chaetothyriales</taxon>
        <taxon>Herpotrichiellaceae</taxon>
        <taxon>Rhinocladiella</taxon>
    </lineage>
</organism>
<keyword evidence="3 6" id="KW-1133">Transmembrane helix</keyword>
<keyword evidence="2 6" id="KW-0812">Transmembrane</keyword>
<dbReference type="GO" id="GO:0016020">
    <property type="term" value="C:membrane"/>
    <property type="evidence" value="ECO:0007669"/>
    <property type="project" value="UniProtKB-SubCell"/>
</dbReference>
<dbReference type="AlphaFoldDB" id="A0A0D2I386"/>
<evidence type="ECO:0000256" key="2">
    <source>
        <dbReference type="ARBA" id="ARBA00022692"/>
    </source>
</evidence>
<feature type="compositionally biased region" description="Low complexity" evidence="5">
    <location>
        <begin position="81"/>
        <end position="101"/>
    </location>
</feature>
<accession>A0A0D2I386</accession>
<feature type="compositionally biased region" description="Polar residues" evidence="5">
    <location>
        <begin position="1"/>
        <end position="11"/>
    </location>
</feature>
<feature type="compositionally biased region" description="Polar residues" evidence="5">
    <location>
        <begin position="36"/>
        <end position="57"/>
    </location>
</feature>
<feature type="region of interest" description="Disordered" evidence="5">
    <location>
        <begin position="174"/>
        <end position="197"/>
    </location>
</feature>
<reference evidence="7 8" key="1">
    <citation type="submission" date="2015-01" db="EMBL/GenBank/DDBJ databases">
        <title>The Genome Sequence of Rhinocladiella mackenzie CBS 650.93.</title>
        <authorList>
            <consortium name="The Broad Institute Genomics Platform"/>
            <person name="Cuomo C."/>
            <person name="de Hoog S."/>
            <person name="Gorbushina A."/>
            <person name="Stielow B."/>
            <person name="Teixiera M."/>
            <person name="Abouelleil A."/>
            <person name="Chapman S.B."/>
            <person name="Priest M."/>
            <person name="Young S.K."/>
            <person name="Wortman J."/>
            <person name="Nusbaum C."/>
            <person name="Birren B."/>
        </authorList>
    </citation>
    <scope>NUCLEOTIDE SEQUENCE [LARGE SCALE GENOMIC DNA]</scope>
    <source>
        <strain evidence="7 8">CBS 650.93</strain>
    </source>
</reference>
<evidence type="ECO:0000313" key="8">
    <source>
        <dbReference type="Proteomes" id="UP000053617"/>
    </source>
</evidence>
<keyword evidence="4 6" id="KW-0472">Membrane</keyword>
<feature type="region of interest" description="Disordered" evidence="5">
    <location>
        <begin position="117"/>
        <end position="139"/>
    </location>
</feature>
<dbReference type="RefSeq" id="XP_013267375.1">
    <property type="nucleotide sequence ID" value="XM_013411921.1"/>
</dbReference>
<feature type="region of interest" description="Disordered" evidence="5">
    <location>
        <begin position="1"/>
        <end position="101"/>
    </location>
</feature>
<evidence type="ECO:0000256" key="6">
    <source>
        <dbReference type="SAM" id="Phobius"/>
    </source>
</evidence>
<feature type="compositionally biased region" description="Low complexity" evidence="5">
    <location>
        <begin position="12"/>
        <end position="35"/>
    </location>
</feature>
<comment type="subcellular location">
    <subcellularLocation>
        <location evidence="1">Membrane</location>
        <topology evidence="1">Single-pass membrane protein</topology>
    </subcellularLocation>
</comment>
<dbReference type="EMBL" id="KN847483">
    <property type="protein sequence ID" value="KIX00239.1"/>
    <property type="molecule type" value="Genomic_DNA"/>
</dbReference>
<proteinExistence type="predicted"/>
<dbReference type="PANTHER" id="PTHR15549">
    <property type="entry name" value="PAIRED IMMUNOGLOBULIN-LIKE TYPE 2 RECEPTOR"/>
    <property type="match status" value="1"/>
</dbReference>
<dbReference type="VEuPathDB" id="FungiDB:Z518_10378"/>
<dbReference type="Proteomes" id="UP000053617">
    <property type="component" value="Unassembled WGS sequence"/>
</dbReference>
<evidence type="ECO:0000256" key="1">
    <source>
        <dbReference type="ARBA" id="ARBA00004167"/>
    </source>
</evidence>
<dbReference type="OrthoDB" id="5421765at2759"/>
<feature type="compositionally biased region" description="Low complexity" evidence="5">
    <location>
        <begin position="58"/>
        <end position="69"/>
    </location>
</feature>
<dbReference type="HOGENOM" id="CLU_567595_0_0_1"/>
<dbReference type="GO" id="GO:0071944">
    <property type="term" value="C:cell periphery"/>
    <property type="evidence" value="ECO:0007669"/>
    <property type="project" value="UniProtKB-ARBA"/>
</dbReference>
<dbReference type="GeneID" id="25298449"/>
<evidence type="ECO:0000256" key="3">
    <source>
        <dbReference type="ARBA" id="ARBA00022989"/>
    </source>
</evidence>